<evidence type="ECO:0000256" key="1">
    <source>
        <dbReference type="SAM" id="SignalP"/>
    </source>
</evidence>
<sequence>MKKPILVALAAGLLAVTAGAGAYATAAAPPKAVGVCANTKNGGYVRMLEAKNPAKSPWGKCRKNEQKVLLPTTTGLPRGLDGGPFKLTTPAGAWSCSWTAGMSTLACVTP</sequence>
<feature type="chain" id="PRO_5039182666" description="Secreted protein" evidence="1">
    <location>
        <begin position="21"/>
        <end position="110"/>
    </location>
</feature>
<gene>
    <name evidence="2" type="ORF">Pta02_00930</name>
</gene>
<dbReference type="AlphaFoldDB" id="A0A8J3SRN3"/>
<keyword evidence="3" id="KW-1185">Reference proteome</keyword>
<reference evidence="2" key="1">
    <citation type="submission" date="2021-01" db="EMBL/GenBank/DDBJ databases">
        <title>Whole genome shotgun sequence of Planobispora takensis NBRC 109077.</title>
        <authorList>
            <person name="Komaki H."/>
            <person name="Tamura T."/>
        </authorList>
    </citation>
    <scope>NUCLEOTIDE SEQUENCE</scope>
    <source>
        <strain evidence="2">NBRC 109077</strain>
    </source>
</reference>
<evidence type="ECO:0000313" key="3">
    <source>
        <dbReference type="Proteomes" id="UP000634476"/>
    </source>
</evidence>
<feature type="signal peptide" evidence="1">
    <location>
        <begin position="1"/>
        <end position="20"/>
    </location>
</feature>
<dbReference type="Proteomes" id="UP000634476">
    <property type="component" value="Unassembled WGS sequence"/>
</dbReference>
<protein>
    <recommendedName>
        <fullName evidence="4">Secreted protein</fullName>
    </recommendedName>
</protein>
<accession>A0A8J3SRN3</accession>
<evidence type="ECO:0008006" key="4">
    <source>
        <dbReference type="Google" id="ProtNLM"/>
    </source>
</evidence>
<evidence type="ECO:0000313" key="2">
    <source>
        <dbReference type="EMBL" id="GIH98084.1"/>
    </source>
</evidence>
<dbReference type="EMBL" id="BOOK01000001">
    <property type="protein sequence ID" value="GIH98084.1"/>
    <property type="molecule type" value="Genomic_DNA"/>
</dbReference>
<comment type="caution">
    <text evidence="2">The sequence shown here is derived from an EMBL/GenBank/DDBJ whole genome shotgun (WGS) entry which is preliminary data.</text>
</comment>
<dbReference type="RefSeq" id="WP_203872587.1">
    <property type="nucleotide sequence ID" value="NZ_BOOK01000001.1"/>
</dbReference>
<name>A0A8J3SRN3_9ACTN</name>
<proteinExistence type="predicted"/>
<organism evidence="2 3">
    <name type="scientific">Planobispora takensis</name>
    <dbReference type="NCBI Taxonomy" id="1367882"/>
    <lineage>
        <taxon>Bacteria</taxon>
        <taxon>Bacillati</taxon>
        <taxon>Actinomycetota</taxon>
        <taxon>Actinomycetes</taxon>
        <taxon>Streptosporangiales</taxon>
        <taxon>Streptosporangiaceae</taxon>
        <taxon>Planobispora</taxon>
    </lineage>
</organism>
<keyword evidence="1" id="KW-0732">Signal</keyword>